<dbReference type="InterPro" id="IPR029058">
    <property type="entry name" value="AB_hydrolase_fold"/>
</dbReference>
<evidence type="ECO:0000313" key="4">
    <source>
        <dbReference type="Proteomes" id="UP000675747"/>
    </source>
</evidence>
<dbReference type="Gene3D" id="3.40.50.1820">
    <property type="entry name" value="alpha/beta hydrolase"/>
    <property type="match status" value="1"/>
</dbReference>
<dbReference type="Pfam" id="PF12146">
    <property type="entry name" value="Hydrolase_4"/>
    <property type="match status" value="1"/>
</dbReference>
<dbReference type="EMBL" id="JAGQFT010000277">
    <property type="protein sequence ID" value="MBR0564255.1"/>
    <property type="molecule type" value="Genomic_DNA"/>
</dbReference>
<feature type="domain" description="Serine aminopeptidase S33" evidence="1">
    <location>
        <begin position="21"/>
        <end position="253"/>
    </location>
</feature>
<reference evidence="3 4" key="1">
    <citation type="journal article" date="2021" name="Microbiol. Resour. Announc.">
        <title>Draft Genome Sequence of Coralloluteibacterium stylophorae LMG 29479T.</title>
        <authorList>
            <person name="Karlyshev A.V."/>
            <person name="Kudryashova E.B."/>
            <person name="Ariskina E.V."/>
            <person name="Conroy A.P."/>
            <person name="Abidueva E.Y."/>
        </authorList>
    </citation>
    <scope>NUCLEOTIDE SEQUENCE [LARGE SCALE GENOMIC DNA]</scope>
    <source>
        <strain evidence="3 4">LMG 29479</strain>
    </source>
</reference>
<gene>
    <name evidence="3" type="ORF">KB893_017725</name>
    <name evidence="2" type="ORF">KB893_17375</name>
</gene>
<proteinExistence type="predicted"/>
<dbReference type="AlphaFoldDB" id="A0A8J7VVY7"/>
<dbReference type="InterPro" id="IPR022742">
    <property type="entry name" value="Hydrolase_4"/>
</dbReference>
<dbReference type="EMBL" id="JAGQFT020000018">
    <property type="protein sequence ID" value="MBS7458976.1"/>
    <property type="molecule type" value="Genomic_DNA"/>
</dbReference>
<dbReference type="InterPro" id="IPR051044">
    <property type="entry name" value="MAG_DAG_Lipase"/>
</dbReference>
<keyword evidence="2" id="KW-0378">Hydrolase</keyword>
<accession>A0A8J7VVY7</accession>
<comment type="caution">
    <text evidence="2">The sequence shown here is derived from an EMBL/GenBank/DDBJ whole genome shotgun (WGS) entry which is preliminary data.</text>
</comment>
<sequence length="277" mass="29640">MRKQRTEDGLTLHLRDWPAARPRARLLLVHGLGEHSGRYDRLARELAAAGIAVRGYDQRGHGRSEGGRGRLGRCGDALVRDLAGVFARYREEGDGLPFLLGHSMGGLVAAYAVCAGGLRPRGLVLSAPALASHATRAQRVLATVAARSWPGLTLSNGLPLDWLSHAPQAAPEYAEDPLNHDRISARLADFIFRAGPGVIAAAPGLPVPTLLQVAGADRLVDPAGARAFAAAAPAARLTVHEYPELYHEIYNEAEPARRQVIDDLLAWLDRRIVAPGG</sequence>
<protein>
    <submittedName>
        <fullName evidence="2">Alpha/beta fold hydrolase</fullName>
    </submittedName>
</protein>
<evidence type="ECO:0000259" key="1">
    <source>
        <dbReference type="Pfam" id="PF12146"/>
    </source>
</evidence>
<dbReference type="GO" id="GO:0016787">
    <property type="term" value="F:hydrolase activity"/>
    <property type="evidence" value="ECO:0007669"/>
    <property type="project" value="UniProtKB-KW"/>
</dbReference>
<dbReference type="PANTHER" id="PTHR11614">
    <property type="entry name" value="PHOSPHOLIPASE-RELATED"/>
    <property type="match status" value="1"/>
</dbReference>
<dbReference type="Proteomes" id="UP000675747">
    <property type="component" value="Unassembled WGS sequence"/>
</dbReference>
<name>A0A8J7VVY7_9GAMM</name>
<evidence type="ECO:0000313" key="2">
    <source>
        <dbReference type="EMBL" id="MBR0564255.1"/>
    </source>
</evidence>
<keyword evidence="4" id="KW-1185">Reference proteome</keyword>
<evidence type="ECO:0000313" key="3">
    <source>
        <dbReference type="EMBL" id="MBS7458976.1"/>
    </source>
</evidence>
<reference evidence="2" key="2">
    <citation type="submission" date="2021-04" db="EMBL/GenBank/DDBJ databases">
        <authorList>
            <person name="Karlyshev A.V."/>
        </authorList>
    </citation>
    <scope>NUCLEOTIDE SEQUENCE</scope>
    <source>
        <strain evidence="2">LMG 29479</strain>
    </source>
</reference>
<dbReference type="SUPFAM" id="SSF53474">
    <property type="entry name" value="alpha/beta-Hydrolases"/>
    <property type="match status" value="1"/>
</dbReference>
<organism evidence="2">
    <name type="scientific">Coralloluteibacterium stylophorae</name>
    <dbReference type="NCBI Taxonomy" id="1776034"/>
    <lineage>
        <taxon>Bacteria</taxon>
        <taxon>Pseudomonadati</taxon>
        <taxon>Pseudomonadota</taxon>
        <taxon>Gammaproteobacteria</taxon>
        <taxon>Lysobacterales</taxon>
        <taxon>Lysobacteraceae</taxon>
        <taxon>Coralloluteibacterium</taxon>
    </lineage>
</organism>
<dbReference type="RefSeq" id="WP_211928107.1">
    <property type="nucleotide sequence ID" value="NZ_JAGQFT020000018.1"/>
</dbReference>